<dbReference type="STRING" id="946122.A0A0C2X5R7"/>
<dbReference type="InParanoid" id="A0A0C2X5R7"/>
<keyword evidence="2" id="KW-1185">Reference proteome</keyword>
<dbReference type="HOGENOM" id="CLU_042678_0_0_1"/>
<evidence type="ECO:0000313" key="1">
    <source>
        <dbReference type="EMBL" id="KIL64611.1"/>
    </source>
</evidence>
<protein>
    <recommendedName>
        <fullName evidence="3">Ankyrin repeat protein</fullName>
    </recommendedName>
</protein>
<dbReference type="SUPFAM" id="SSF48403">
    <property type="entry name" value="Ankyrin repeat"/>
    <property type="match status" value="1"/>
</dbReference>
<gene>
    <name evidence="1" type="ORF">M378DRAFT_163071</name>
</gene>
<dbReference type="InterPro" id="IPR036770">
    <property type="entry name" value="Ankyrin_rpt-contain_sf"/>
</dbReference>
<accession>A0A0C2X5R7</accession>
<evidence type="ECO:0008006" key="3">
    <source>
        <dbReference type="Google" id="ProtNLM"/>
    </source>
</evidence>
<sequence length="334" mass="37403">MAAMGPHDLDQLAPLTAREISDRRKTFSRFWTEPVLPTTFFRATPARTALETASSVGDPALFGQVRAAQPDESWWRVDPTPSQLPANLTHSALCTSSPVHEAILAGKTHMLRYLLDLGYSPNILPLAAPTRCLPPLTTAIAFCIPPNLEAYNILINHPMTNPALRTPIFSIHTLHFAAARLDLPLLQQISTSHSTMALGAAGITSLGHTLLHIAALPLTDDHINLFAPKIFSSIHDVRTLNAKRWTPNRLRVRHPARRIHRVLPPLCEETPEDEEDARKQAEMDEELVGRVRASRGGEEVWRESKNELGYTPQELWQDGRMAVRQDWKSFWTVE</sequence>
<dbReference type="OrthoDB" id="2980193at2759"/>
<name>A0A0C2X5R7_AMAMK</name>
<evidence type="ECO:0000313" key="2">
    <source>
        <dbReference type="Proteomes" id="UP000054549"/>
    </source>
</evidence>
<dbReference type="EMBL" id="KN818248">
    <property type="protein sequence ID" value="KIL64611.1"/>
    <property type="molecule type" value="Genomic_DNA"/>
</dbReference>
<dbReference type="AlphaFoldDB" id="A0A0C2X5R7"/>
<proteinExistence type="predicted"/>
<dbReference type="Proteomes" id="UP000054549">
    <property type="component" value="Unassembled WGS sequence"/>
</dbReference>
<organism evidence="1 2">
    <name type="scientific">Amanita muscaria (strain Koide BX008)</name>
    <dbReference type="NCBI Taxonomy" id="946122"/>
    <lineage>
        <taxon>Eukaryota</taxon>
        <taxon>Fungi</taxon>
        <taxon>Dikarya</taxon>
        <taxon>Basidiomycota</taxon>
        <taxon>Agaricomycotina</taxon>
        <taxon>Agaricomycetes</taxon>
        <taxon>Agaricomycetidae</taxon>
        <taxon>Agaricales</taxon>
        <taxon>Pluteineae</taxon>
        <taxon>Amanitaceae</taxon>
        <taxon>Amanita</taxon>
    </lineage>
</organism>
<reference evidence="1 2" key="1">
    <citation type="submission" date="2014-04" db="EMBL/GenBank/DDBJ databases">
        <title>Evolutionary Origins and Diversification of the Mycorrhizal Mutualists.</title>
        <authorList>
            <consortium name="DOE Joint Genome Institute"/>
            <consortium name="Mycorrhizal Genomics Consortium"/>
            <person name="Kohler A."/>
            <person name="Kuo A."/>
            <person name="Nagy L.G."/>
            <person name="Floudas D."/>
            <person name="Copeland A."/>
            <person name="Barry K.W."/>
            <person name="Cichocki N."/>
            <person name="Veneault-Fourrey C."/>
            <person name="LaButti K."/>
            <person name="Lindquist E.A."/>
            <person name="Lipzen A."/>
            <person name="Lundell T."/>
            <person name="Morin E."/>
            <person name="Murat C."/>
            <person name="Riley R."/>
            <person name="Ohm R."/>
            <person name="Sun H."/>
            <person name="Tunlid A."/>
            <person name="Henrissat B."/>
            <person name="Grigoriev I.V."/>
            <person name="Hibbett D.S."/>
            <person name="Martin F."/>
        </authorList>
    </citation>
    <scope>NUCLEOTIDE SEQUENCE [LARGE SCALE GENOMIC DNA]</scope>
    <source>
        <strain evidence="1 2">Koide BX008</strain>
    </source>
</reference>